<evidence type="ECO:0000313" key="2">
    <source>
        <dbReference type="Proteomes" id="UP000333828"/>
    </source>
</evidence>
<evidence type="ECO:0000313" key="1">
    <source>
        <dbReference type="EMBL" id="VVD79583.1"/>
    </source>
</evidence>
<dbReference type="Proteomes" id="UP000333828">
    <property type="component" value="Unassembled WGS sequence"/>
</dbReference>
<accession>A0A5E4SXW6</accession>
<evidence type="ECO:0008006" key="3">
    <source>
        <dbReference type="Google" id="ProtNLM"/>
    </source>
</evidence>
<dbReference type="AlphaFoldDB" id="A0A5E4SXW6"/>
<protein>
    <recommendedName>
        <fullName evidence="3">DKNYY family protein</fullName>
    </recommendedName>
</protein>
<proteinExistence type="predicted"/>
<reference evidence="1 2" key="1">
    <citation type="submission" date="2019-08" db="EMBL/GenBank/DDBJ databases">
        <authorList>
            <person name="Peeters C."/>
        </authorList>
    </citation>
    <scope>NUCLEOTIDE SEQUENCE [LARGE SCALE GENOMIC DNA]</scope>
    <source>
        <strain evidence="1 2">LMG 31115</strain>
    </source>
</reference>
<dbReference type="InterPro" id="IPR027375">
    <property type="entry name" value="DKNYY"/>
</dbReference>
<gene>
    <name evidence="1" type="ORF">PIN31115_01042</name>
</gene>
<dbReference type="RefSeq" id="WP_150683135.1">
    <property type="nucleotide sequence ID" value="NZ_CABPSI010000001.1"/>
</dbReference>
<dbReference type="InterPro" id="IPR011044">
    <property type="entry name" value="Quino_amine_DH_bsu"/>
</dbReference>
<sequence>MALRTATARVLKFETVKVMVDADKNMREELGFGFARDARRVYCQDQPLQDREGRSIEGIRVSDFRALSSYLATDGARIYARNFKYFRFTVVLADTHSFRLLSESYAVDAKHVYFQDRLLQGASPDSFRLLDQAWGRDENLLFYCGKRIRNADVQKLNWVGQGKYLTDGARVWYEGREVDGADPSTFVCADDIVYQGAATDRSRPYRYGLADDPGPREQWGRYWSPFFVARPELRDYWWHKLVEQTSSDPDVRELGGGFRVVGKQVYLNDLPLLEPDAATTSLLGDSFITDDTRLYSYAEFHRGVLEGGVLAGIPAQWRRLQHGWYRTDTYCYRKNWHGNAESAKIDADTFEVLSEAYARDRSGVLCELKRMRGVDPQDVECIGSEHLRSKGRLFHFGTEVKARFDPASAESLGHGYVRDSQGRLLKGRQACRSRGFDPATLRILSRYFAKDMAHVYAILEGEFVELPNVEPNGFSVDRPDIGNDGSRLYDYNELLNTRRHERNTIRGPERQSQSRSTEMFGEPIYVVDWAWGSGGQPNLILAGVGFCQVWDLKQRRILADVALPHVSLQDPDECATLSQIPRACAADELLSLLAVTFHNDTTLYLIDLVTGATTSHWRSVSGNDEIERLFIPADVPQVWARIRNRVYRLSLDATAAADVIDYEVTDQRWRDAPLVVSADRQRYAFAKEKAVLVRDFNSGDARLPGTVSGLPQALSRNGARLLALGAKGELREFDVERGKRIALYRGGWCGRDWFRSVSTWLDGRPIFVGIQTSERRWVEVWDALDDRLVCRIGQSACQSSIADGSE</sequence>
<dbReference type="EMBL" id="CABPSI010000001">
    <property type="protein sequence ID" value="VVD79583.1"/>
    <property type="molecule type" value="Genomic_DNA"/>
</dbReference>
<name>A0A5E4SXW6_9BURK</name>
<dbReference type="SUPFAM" id="SSF50969">
    <property type="entry name" value="YVTN repeat-like/Quinoprotein amine dehydrogenase"/>
    <property type="match status" value="1"/>
</dbReference>
<keyword evidence="2" id="KW-1185">Reference proteome</keyword>
<organism evidence="1 2">
    <name type="scientific">Pandoraea iniqua</name>
    <dbReference type="NCBI Taxonomy" id="2508288"/>
    <lineage>
        <taxon>Bacteria</taxon>
        <taxon>Pseudomonadati</taxon>
        <taxon>Pseudomonadota</taxon>
        <taxon>Betaproteobacteria</taxon>
        <taxon>Burkholderiales</taxon>
        <taxon>Burkholderiaceae</taxon>
        <taxon>Pandoraea</taxon>
    </lineage>
</organism>
<dbReference type="Pfam" id="PF13644">
    <property type="entry name" value="DKNYY"/>
    <property type="match status" value="2"/>
</dbReference>